<evidence type="ECO:0000256" key="1">
    <source>
        <dbReference type="SAM" id="MobiDB-lite"/>
    </source>
</evidence>
<name>A0AAW1L3G0_POPJA</name>
<dbReference type="AlphaFoldDB" id="A0AAW1L3G0"/>
<reference evidence="3 4" key="1">
    <citation type="journal article" date="2024" name="BMC Genomics">
        <title>De novo assembly and annotation of Popillia japonica's genome with initial clues to its potential as an invasive pest.</title>
        <authorList>
            <person name="Cucini C."/>
            <person name="Boschi S."/>
            <person name="Funari R."/>
            <person name="Cardaioli E."/>
            <person name="Iannotti N."/>
            <person name="Marturano G."/>
            <person name="Paoli F."/>
            <person name="Bruttini M."/>
            <person name="Carapelli A."/>
            <person name="Frati F."/>
            <person name="Nardi F."/>
        </authorList>
    </citation>
    <scope>NUCLEOTIDE SEQUENCE [LARGE SCALE GENOMIC DNA]</scope>
    <source>
        <strain evidence="3">DMR45628</strain>
    </source>
</reference>
<dbReference type="Pfam" id="PF13843">
    <property type="entry name" value="DDE_Tnp_1_7"/>
    <property type="match status" value="1"/>
</dbReference>
<evidence type="ECO:0000259" key="2">
    <source>
        <dbReference type="Pfam" id="PF13843"/>
    </source>
</evidence>
<feature type="compositionally biased region" description="Acidic residues" evidence="1">
    <location>
        <begin position="29"/>
        <end position="42"/>
    </location>
</feature>
<comment type="caution">
    <text evidence="3">The sequence shown here is derived from an EMBL/GenBank/DDBJ whole genome shotgun (WGS) entry which is preliminary data.</text>
</comment>
<evidence type="ECO:0000313" key="3">
    <source>
        <dbReference type="EMBL" id="KAK9727478.1"/>
    </source>
</evidence>
<proteinExistence type="predicted"/>
<evidence type="ECO:0000313" key="4">
    <source>
        <dbReference type="Proteomes" id="UP001458880"/>
    </source>
</evidence>
<organism evidence="3 4">
    <name type="scientific">Popillia japonica</name>
    <name type="common">Japanese beetle</name>
    <dbReference type="NCBI Taxonomy" id="7064"/>
    <lineage>
        <taxon>Eukaryota</taxon>
        <taxon>Metazoa</taxon>
        <taxon>Ecdysozoa</taxon>
        <taxon>Arthropoda</taxon>
        <taxon>Hexapoda</taxon>
        <taxon>Insecta</taxon>
        <taxon>Pterygota</taxon>
        <taxon>Neoptera</taxon>
        <taxon>Endopterygota</taxon>
        <taxon>Coleoptera</taxon>
        <taxon>Polyphaga</taxon>
        <taxon>Scarabaeiformia</taxon>
        <taxon>Scarabaeidae</taxon>
        <taxon>Rutelinae</taxon>
        <taxon>Popillia</taxon>
    </lineage>
</organism>
<accession>A0AAW1L3G0</accession>
<feature type="region of interest" description="Disordered" evidence="1">
    <location>
        <begin position="19"/>
        <end position="78"/>
    </location>
</feature>
<protein>
    <recommendedName>
        <fullName evidence="2">PiggyBac transposable element-derived protein domain-containing protein</fullName>
    </recommendedName>
</protein>
<keyword evidence="4" id="KW-1185">Reference proteome</keyword>
<sequence length="180" mass="20902">MGDYEREHERLQKLMNEVLSELDQRNDNEDFDDMTDSDEEDHLETRESGSDTEQEILDTENTEEVEEEAETDAETCPNLFTGKDNITTWSKMVRTKKVRIRAENLVKHLPISSLPTGSLKHPHEIWNYFINNQMLNLIVDNTNKYIRSIACNYSRESDARPTDIAEVQALIGLCYIMLVC</sequence>
<dbReference type="Proteomes" id="UP001458880">
    <property type="component" value="Unassembled WGS sequence"/>
</dbReference>
<gene>
    <name evidence="3" type="ORF">QE152_g19162</name>
</gene>
<feature type="domain" description="PiggyBac transposable element-derived protein" evidence="2">
    <location>
        <begin position="122"/>
        <end position="177"/>
    </location>
</feature>
<dbReference type="InterPro" id="IPR029526">
    <property type="entry name" value="PGBD"/>
</dbReference>
<dbReference type="EMBL" id="JASPKY010000178">
    <property type="protein sequence ID" value="KAK9727478.1"/>
    <property type="molecule type" value="Genomic_DNA"/>
</dbReference>
<feature type="compositionally biased region" description="Acidic residues" evidence="1">
    <location>
        <begin position="50"/>
        <end position="73"/>
    </location>
</feature>